<evidence type="ECO:0000313" key="1">
    <source>
        <dbReference type="EMBL" id="KAK7385868.1"/>
    </source>
</evidence>
<gene>
    <name evidence="1" type="ORF">VNO78_31795</name>
</gene>
<protein>
    <submittedName>
        <fullName evidence="1">Uncharacterized protein</fullName>
    </submittedName>
</protein>
<dbReference type="Proteomes" id="UP001386955">
    <property type="component" value="Unassembled WGS sequence"/>
</dbReference>
<proteinExistence type="predicted"/>
<accession>A0AAN9RYP6</accession>
<evidence type="ECO:0000313" key="2">
    <source>
        <dbReference type="Proteomes" id="UP001386955"/>
    </source>
</evidence>
<organism evidence="1 2">
    <name type="scientific">Psophocarpus tetragonolobus</name>
    <name type="common">Winged bean</name>
    <name type="synonym">Dolichos tetragonolobus</name>
    <dbReference type="NCBI Taxonomy" id="3891"/>
    <lineage>
        <taxon>Eukaryota</taxon>
        <taxon>Viridiplantae</taxon>
        <taxon>Streptophyta</taxon>
        <taxon>Embryophyta</taxon>
        <taxon>Tracheophyta</taxon>
        <taxon>Spermatophyta</taxon>
        <taxon>Magnoliopsida</taxon>
        <taxon>eudicotyledons</taxon>
        <taxon>Gunneridae</taxon>
        <taxon>Pentapetalae</taxon>
        <taxon>rosids</taxon>
        <taxon>fabids</taxon>
        <taxon>Fabales</taxon>
        <taxon>Fabaceae</taxon>
        <taxon>Papilionoideae</taxon>
        <taxon>50 kb inversion clade</taxon>
        <taxon>NPAAA clade</taxon>
        <taxon>indigoferoid/millettioid clade</taxon>
        <taxon>Phaseoleae</taxon>
        <taxon>Psophocarpus</taxon>
    </lineage>
</organism>
<reference evidence="1 2" key="1">
    <citation type="submission" date="2024-01" db="EMBL/GenBank/DDBJ databases">
        <title>The genomes of 5 underutilized Papilionoideae crops provide insights into root nodulation and disease resistanc.</title>
        <authorList>
            <person name="Jiang F."/>
        </authorList>
    </citation>
    <scope>NUCLEOTIDE SEQUENCE [LARGE SCALE GENOMIC DNA]</scope>
    <source>
        <strain evidence="1">DUOXIRENSHENG_FW03</strain>
        <tissue evidence="1">Leaves</tissue>
    </source>
</reference>
<dbReference type="AlphaFoldDB" id="A0AAN9RYP6"/>
<name>A0AAN9RYP6_PSOTE</name>
<sequence>MYDCDINKDFYSHINLSSTSTTTFMVKESEYVALLSWNMGIYELRDEVECVVGSYRRDTLSLSFFSRQSNP</sequence>
<keyword evidence="2" id="KW-1185">Reference proteome</keyword>
<comment type="caution">
    <text evidence="1">The sequence shown here is derived from an EMBL/GenBank/DDBJ whole genome shotgun (WGS) entry which is preliminary data.</text>
</comment>
<dbReference type="EMBL" id="JAYMYS010000008">
    <property type="protein sequence ID" value="KAK7385868.1"/>
    <property type="molecule type" value="Genomic_DNA"/>
</dbReference>